<keyword evidence="1" id="KW-0418">Kinase</keyword>
<keyword evidence="3" id="KW-1185">Reference proteome</keyword>
<dbReference type="EMBL" id="ANPB02000008">
    <property type="protein sequence ID" value="KAF4477845.1"/>
    <property type="molecule type" value="Genomic_DNA"/>
</dbReference>
<evidence type="ECO:0000313" key="2">
    <source>
        <dbReference type="EMBL" id="KAF4477845.1"/>
    </source>
</evidence>
<name>L2GDH9_COLFN</name>
<dbReference type="OrthoDB" id="5584477at2759"/>
<reference evidence="2 3" key="2">
    <citation type="submission" date="2012-08" db="EMBL/GenBank/DDBJ databases">
        <authorList>
            <person name="Gan P.H.P."/>
            <person name="Ikeda K."/>
            <person name="Irieda H."/>
            <person name="Narusaka M."/>
            <person name="O'Connell R.J."/>
            <person name="Narusaka Y."/>
            <person name="Takano Y."/>
            <person name="Kubo Y."/>
            <person name="Shirasu K."/>
        </authorList>
    </citation>
    <scope>NUCLEOTIDE SEQUENCE [LARGE SCALE GENOMIC DNA]</scope>
    <source>
        <strain evidence="2 3">Nara gc5</strain>
    </source>
</reference>
<organism evidence="1">
    <name type="scientific">Colletotrichum fructicola (strain Nara gc5)</name>
    <name type="common">Anthracnose fungus</name>
    <name type="synonym">Colletotrichum gloeosporioides (strain Nara gc5)</name>
    <dbReference type="NCBI Taxonomy" id="1213859"/>
    <lineage>
        <taxon>Eukaryota</taxon>
        <taxon>Fungi</taxon>
        <taxon>Dikarya</taxon>
        <taxon>Ascomycota</taxon>
        <taxon>Pezizomycotina</taxon>
        <taxon>Sordariomycetes</taxon>
        <taxon>Hypocreomycetidae</taxon>
        <taxon>Glomerellales</taxon>
        <taxon>Glomerellaceae</taxon>
        <taxon>Colletotrichum</taxon>
        <taxon>Colletotrichum gloeosporioides species complex</taxon>
    </lineage>
</organism>
<dbReference type="EMBL" id="KB020513">
    <property type="protein sequence ID" value="ELA36445.1"/>
    <property type="molecule type" value="Genomic_DNA"/>
</dbReference>
<dbReference type="STRING" id="1213859.L2GDH9"/>
<keyword evidence="1" id="KW-0808">Transferase</keyword>
<gene>
    <name evidence="1" type="ORF">CGGC5_4012</name>
    <name evidence="2" type="ORF">CGGC5_v014126</name>
</gene>
<dbReference type="Proteomes" id="UP000011096">
    <property type="component" value="Unassembled WGS sequence"/>
</dbReference>
<dbReference type="GO" id="GO:0016301">
    <property type="term" value="F:kinase activity"/>
    <property type="evidence" value="ECO:0007669"/>
    <property type="project" value="UniProtKB-KW"/>
</dbReference>
<dbReference type="HOGENOM" id="CLU_133943_0_0_1"/>
<accession>L2GDH9</accession>
<proteinExistence type="predicted"/>
<dbReference type="AlphaFoldDB" id="L2GDH9"/>
<reference evidence="2 3" key="3">
    <citation type="submission" date="2020-04" db="EMBL/GenBank/DDBJ databases">
        <title>Genome sequencing and assembly of multiple isolates from the Colletotrichum gloeosporioides species complex.</title>
        <authorList>
            <person name="Gan P."/>
            <person name="Shirasu K."/>
        </authorList>
    </citation>
    <scope>NUCLEOTIDE SEQUENCE [LARGE SCALE GENOMIC DNA]</scope>
    <source>
        <strain evidence="2 3">Nara gc5</strain>
    </source>
</reference>
<sequence length="160" mass="17591">MADQSQSDIIKANPIGNGLSAFRDRFNSICKDKGFVSDQHTVDRLGEEDLQILSLVLLSALQVLPAARFLRSSSGRAFFGELSNLNAKVTSDDFDLNRAKPLLKAALADDLDDELIWRQVGNLVIEATPPPPINSVFTSTNPLAAQYEQFCKLVRTPQIC</sequence>
<evidence type="ECO:0000313" key="1">
    <source>
        <dbReference type="EMBL" id="ELA36445.1"/>
    </source>
</evidence>
<protein>
    <submittedName>
        <fullName evidence="1">Serine threonine-protein kinase sgk2</fullName>
    </submittedName>
</protein>
<reference evidence="1" key="1">
    <citation type="submission" date="2012-08" db="EMBL/GenBank/DDBJ databases">
        <title>Genome analysis of Colletotrichum orbiculare and Colletotrichum fructicola.</title>
        <authorList>
            <person name="Gan P.H.P."/>
            <person name="Ikeda K."/>
            <person name="Irieda H."/>
            <person name="Narusaka M."/>
            <person name="O'Connell R.J."/>
            <person name="Narusaka Y."/>
            <person name="Takano Y."/>
            <person name="Kubo Y."/>
            <person name="Shirasu K."/>
        </authorList>
    </citation>
    <scope>NUCLEOTIDE SEQUENCE</scope>
    <source>
        <strain evidence="1">Nara gc5</strain>
    </source>
</reference>
<dbReference type="InParanoid" id="L2GDH9"/>
<evidence type="ECO:0000313" key="3">
    <source>
        <dbReference type="Proteomes" id="UP000011096"/>
    </source>
</evidence>